<dbReference type="GO" id="GO:0046872">
    <property type="term" value="F:metal ion binding"/>
    <property type="evidence" value="ECO:0007669"/>
    <property type="project" value="UniProtKB-KW"/>
</dbReference>
<organism evidence="9 10">
    <name type="scientific">Pollutimonas subterranea</name>
    <dbReference type="NCBI Taxonomy" id="2045210"/>
    <lineage>
        <taxon>Bacteria</taxon>
        <taxon>Pseudomonadati</taxon>
        <taxon>Pseudomonadota</taxon>
        <taxon>Betaproteobacteria</taxon>
        <taxon>Burkholderiales</taxon>
        <taxon>Alcaligenaceae</taxon>
        <taxon>Pollutimonas</taxon>
    </lineage>
</organism>
<feature type="compositionally biased region" description="Low complexity" evidence="7">
    <location>
        <begin position="17"/>
        <end position="27"/>
    </location>
</feature>
<dbReference type="GO" id="GO:0020037">
    <property type="term" value="F:heme binding"/>
    <property type="evidence" value="ECO:0007669"/>
    <property type="project" value="InterPro"/>
</dbReference>
<dbReference type="PANTHER" id="PTHR37823:SF1">
    <property type="entry name" value="CYTOCHROME C-553-LIKE"/>
    <property type="match status" value="1"/>
</dbReference>
<keyword evidence="1" id="KW-0813">Transport</keyword>
<keyword evidence="5 6" id="KW-0408">Iron</keyword>
<dbReference type="Pfam" id="PF13442">
    <property type="entry name" value="Cytochrome_CBB3"/>
    <property type="match status" value="1"/>
</dbReference>
<evidence type="ECO:0000256" key="5">
    <source>
        <dbReference type="ARBA" id="ARBA00023004"/>
    </source>
</evidence>
<evidence type="ECO:0000313" key="9">
    <source>
        <dbReference type="EMBL" id="PLC51940.1"/>
    </source>
</evidence>
<keyword evidence="4" id="KW-0249">Electron transport</keyword>
<dbReference type="InterPro" id="IPR036909">
    <property type="entry name" value="Cyt_c-like_dom_sf"/>
</dbReference>
<dbReference type="EMBL" id="PDNW01000001">
    <property type="protein sequence ID" value="PLC51940.1"/>
    <property type="molecule type" value="Genomic_DNA"/>
</dbReference>
<evidence type="ECO:0000256" key="3">
    <source>
        <dbReference type="ARBA" id="ARBA00022723"/>
    </source>
</evidence>
<dbReference type="InterPro" id="IPR009056">
    <property type="entry name" value="Cyt_c-like_dom"/>
</dbReference>
<dbReference type="PANTHER" id="PTHR37823">
    <property type="entry name" value="CYTOCHROME C-553-LIKE"/>
    <property type="match status" value="1"/>
</dbReference>
<evidence type="ECO:0000256" key="2">
    <source>
        <dbReference type="ARBA" id="ARBA00022617"/>
    </source>
</evidence>
<dbReference type="Gene3D" id="1.10.760.10">
    <property type="entry name" value="Cytochrome c-like domain"/>
    <property type="match status" value="1"/>
</dbReference>
<evidence type="ECO:0000256" key="6">
    <source>
        <dbReference type="PROSITE-ProRule" id="PRU00433"/>
    </source>
</evidence>
<feature type="domain" description="Cytochrome c" evidence="8">
    <location>
        <begin position="44"/>
        <end position="123"/>
    </location>
</feature>
<keyword evidence="2 6" id="KW-0349">Heme</keyword>
<evidence type="ECO:0000313" key="10">
    <source>
        <dbReference type="Proteomes" id="UP000234190"/>
    </source>
</evidence>
<gene>
    <name evidence="9" type="ORF">CR159_01040</name>
</gene>
<dbReference type="Proteomes" id="UP000234190">
    <property type="component" value="Unassembled WGS sequence"/>
</dbReference>
<dbReference type="AlphaFoldDB" id="A0A2N4UA93"/>
<keyword evidence="3 6" id="KW-0479">Metal-binding</keyword>
<feature type="region of interest" description="Disordered" evidence="7">
    <location>
        <begin position="1"/>
        <end position="30"/>
    </location>
</feature>
<evidence type="ECO:0000256" key="4">
    <source>
        <dbReference type="ARBA" id="ARBA00022982"/>
    </source>
</evidence>
<protein>
    <recommendedName>
        <fullName evidence="8">Cytochrome c domain-containing protein</fullName>
    </recommendedName>
</protein>
<evidence type="ECO:0000259" key="8">
    <source>
        <dbReference type="PROSITE" id="PS51007"/>
    </source>
</evidence>
<name>A0A2N4UA93_9BURK</name>
<dbReference type="InterPro" id="IPR051811">
    <property type="entry name" value="Cytochrome_c550/c551-like"/>
</dbReference>
<proteinExistence type="predicted"/>
<evidence type="ECO:0000256" key="7">
    <source>
        <dbReference type="SAM" id="MobiDB-lite"/>
    </source>
</evidence>
<comment type="caution">
    <text evidence="9">The sequence shown here is derived from an EMBL/GenBank/DDBJ whole genome shotgun (WGS) entry which is preliminary data.</text>
</comment>
<sequence length="136" mass="14652">MSAHAIANNDGAAVKPATESSAAQSESSADKKLYTVVDKNHVDANTLDGWKTWRALACARCHGAQQEGMVGPSLIESLKTLSKSDFEHTIKEGRIEKGMPPFGGVPRVVENIDNLYAYLKGRSEGDIAPGRLEEIK</sequence>
<keyword evidence="10" id="KW-1185">Reference proteome</keyword>
<dbReference type="SUPFAM" id="SSF46626">
    <property type="entry name" value="Cytochrome c"/>
    <property type="match status" value="1"/>
</dbReference>
<accession>A0A2N4UA93</accession>
<dbReference type="PROSITE" id="PS51007">
    <property type="entry name" value="CYTC"/>
    <property type="match status" value="1"/>
</dbReference>
<reference evidence="9 10" key="1">
    <citation type="submission" date="2017-10" db="EMBL/GenBank/DDBJ databases">
        <title>Two draft genome sequences of Pusillimonas sp. strains isolated from a nitrate- and radionuclide-contaminated groundwater in Russia.</title>
        <authorList>
            <person name="Grouzdev D.S."/>
            <person name="Tourova T.P."/>
            <person name="Goeva M.A."/>
            <person name="Babich T.L."/>
            <person name="Sokolova D.S."/>
            <person name="Abdullin R."/>
            <person name="Poltaraus A.B."/>
            <person name="Toshchakov S.V."/>
            <person name="Nazina T.N."/>
        </authorList>
    </citation>
    <scope>NUCLEOTIDE SEQUENCE [LARGE SCALE GENOMIC DNA]</scope>
    <source>
        <strain evidence="9 10">JR1/69-3-13</strain>
    </source>
</reference>
<dbReference type="OrthoDB" id="5567444at2"/>
<dbReference type="GO" id="GO:0009055">
    <property type="term" value="F:electron transfer activity"/>
    <property type="evidence" value="ECO:0007669"/>
    <property type="project" value="InterPro"/>
</dbReference>
<evidence type="ECO:0000256" key="1">
    <source>
        <dbReference type="ARBA" id="ARBA00022448"/>
    </source>
</evidence>